<evidence type="ECO:0000256" key="3">
    <source>
        <dbReference type="ARBA" id="ARBA00022630"/>
    </source>
</evidence>
<gene>
    <name evidence="7" type="ORF">EGW08_005368</name>
</gene>
<dbReference type="InterPro" id="IPR036188">
    <property type="entry name" value="FAD/NAD-bd_sf"/>
</dbReference>
<evidence type="ECO:0000313" key="7">
    <source>
        <dbReference type="EMBL" id="RUS86889.1"/>
    </source>
</evidence>
<dbReference type="SUPFAM" id="SSF51905">
    <property type="entry name" value="FAD/NAD(P)-binding domain"/>
    <property type="match status" value="1"/>
</dbReference>
<comment type="similarity">
    <text evidence="2">Belongs to the MSOX/MTOX family.</text>
</comment>
<keyword evidence="4" id="KW-0274">FAD</keyword>
<dbReference type="Gene3D" id="3.50.50.60">
    <property type="entry name" value="FAD/NAD(P)-binding domain"/>
    <property type="match status" value="3"/>
</dbReference>
<dbReference type="EMBL" id="RQTK01000125">
    <property type="protein sequence ID" value="RUS86889.1"/>
    <property type="molecule type" value="Genomic_DNA"/>
</dbReference>
<dbReference type="PANTHER" id="PTHR10961">
    <property type="entry name" value="PEROXISOMAL SARCOSINE OXIDASE"/>
    <property type="match status" value="1"/>
</dbReference>
<evidence type="ECO:0000256" key="1">
    <source>
        <dbReference type="ARBA" id="ARBA00001974"/>
    </source>
</evidence>
<dbReference type="OrthoDB" id="424974at2759"/>
<evidence type="ECO:0000313" key="8">
    <source>
        <dbReference type="Proteomes" id="UP000271974"/>
    </source>
</evidence>
<feature type="domain" description="FAD dependent oxidoreductase" evidence="6">
    <location>
        <begin position="9"/>
        <end position="329"/>
    </location>
</feature>
<dbReference type="GO" id="GO:0033514">
    <property type="term" value="P:L-lysine catabolic process to acetyl-CoA via L-pipecolate"/>
    <property type="evidence" value="ECO:0007669"/>
    <property type="project" value="TreeGrafter"/>
</dbReference>
<dbReference type="Gene3D" id="3.30.9.10">
    <property type="entry name" value="D-Amino Acid Oxidase, subunit A, domain 2"/>
    <property type="match status" value="1"/>
</dbReference>
<dbReference type="GO" id="GO:0050660">
    <property type="term" value="F:flavin adenine dinucleotide binding"/>
    <property type="evidence" value="ECO:0007669"/>
    <property type="project" value="InterPro"/>
</dbReference>
<dbReference type="PANTHER" id="PTHR10961:SF46">
    <property type="entry name" value="PEROXISOMAL SARCOSINE OXIDASE"/>
    <property type="match status" value="1"/>
</dbReference>
<dbReference type="Proteomes" id="UP000271974">
    <property type="component" value="Unassembled WGS sequence"/>
</dbReference>
<evidence type="ECO:0000259" key="6">
    <source>
        <dbReference type="Pfam" id="PF01266"/>
    </source>
</evidence>
<dbReference type="GO" id="GO:0050031">
    <property type="term" value="F:L-pipecolate oxidase activity"/>
    <property type="evidence" value="ECO:0007669"/>
    <property type="project" value="TreeGrafter"/>
</dbReference>
<keyword evidence="3" id="KW-0285">Flavoprotein</keyword>
<name>A0A3S1BRF6_ELYCH</name>
<evidence type="ECO:0000256" key="4">
    <source>
        <dbReference type="ARBA" id="ARBA00022827"/>
    </source>
</evidence>
<sequence>MASPKALYDVIVVGAGIEGSASAYNLAKDGKKVLLLEQFSLPHTRGSSHGQSRITRYAYAMDFYVRMMVDAFPMWATLQEEAGEEFFLNCGVLDLRGNLESARKVTSALATYDIPHELLTAREIRRRFPVMTVGDTDLAVYDPSGGILRADKALASFQKVFKQLGGTIHDNEAVLTVKPGSPAKVVTSRSVYAASSVVIAAGPWAGHFTSALGLRLPLKVKKKKRSFQLLFLFWVANHNGAPSDPDHRDRLSSDDAWIEEHVTSTVKSTFPGLEPKPAITEVCMYTVSEDHDHPIIDRHPKYDNIIIAAGFSGHGFKLAPAVGKLVMELVTGKALTYNAKPFSIGRFDPQAKL</sequence>
<dbReference type="Pfam" id="PF01266">
    <property type="entry name" value="DAO"/>
    <property type="match status" value="1"/>
</dbReference>
<comment type="cofactor">
    <cofactor evidence="1">
        <name>FAD</name>
        <dbReference type="ChEBI" id="CHEBI:57692"/>
    </cofactor>
</comment>
<reference evidence="7 8" key="1">
    <citation type="submission" date="2019-01" db="EMBL/GenBank/DDBJ databases">
        <title>A draft genome assembly of the solar-powered sea slug Elysia chlorotica.</title>
        <authorList>
            <person name="Cai H."/>
            <person name="Li Q."/>
            <person name="Fang X."/>
            <person name="Li J."/>
            <person name="Curtis N.E."/>
            <person name="Altenburger A."/>
            <person name="Shibata T."/>
            <person name="Feng M."/>
            <person name="Maeda T."/>
            <person name="Schwartz J.A."/>
            <person name="Shigenobu S."/>
            <person name="Lundholm N."/>
            <person name="Nishiyama T."/>
            <person name="Yang H."/>
            <person name="Hasebe M."/>
            <person name="Li S."/>
            <person name="Pierce S.K."/>
            <person name="Wang J."/>
        </authorList>
    </citation>
    <scope>NUCLEOTIDE SEQUENCE [LARGE SCALE GENOMIC DNA]</scope>
    <source>
        <strain evidence="7">EC2010</strain>
        <tissue evidence="7">Whole organism of an adult</tissue>
    </source>
</reference>
<dbReference type="GO" id="GO:0008115">
    <property type="term" value="F:sarcosine oxidase activity"/>
    <property type="evidence" value="ECO:0007669"/>
    <property type="project" value="TreeGrafter"/>
</dbReference>
<keyword evidence="8" id="KW-1185">Reference proteome</keyword>
<protein>
    <recommendedName>
        <fullName evidence="6">FAD dependent oxidoreductase domain-containing protein</fullName>
    </recommendedName>
</protein>
<dbReference type="InterPro" id="IPR045170">
    <property type="entry name" value="MTOX"/>
</dbReference>
<comment type="caution">
    <text evidence="7">The sequence shown here is derived from an EMBL/GenBank/DDBJ whole genome shotgun (WGS) entry which is preliminary data.</text>
</comment>
<dbReference type="InterPro" id="IPR006076">
    <property type="entry name" value="FAD-dep_OxRdtase"/>
</dbReference>
<keyword evidence="5" id="KW-0560">Oxidoreductase</keyword>
<proteinExistence type="inferred from homology"/>
<dbReference type="STRING" id="188477.A0A3S1BRF6"/>
<organism evidence="7 8">
    <name type="scientific">Elysia chlorotica</name>
    <name type="common">Eastern emerald elysia</name>
    <name type="synonym">Sea slug</name>
    <dbReference type="NCBI Taxonomy" id="188477"/>
    <lineage>
        <taxon>Eukaryota</taxon>
        <taxon>Metazoa</taxon>
        <taxon>Spiralia</taxon>
        <taxon>Lophotrochozoa</taxon>
        <taxon>Mollusca</taxon>
        <taxon>Gastropoda</taxon>
        <taxon>Heterobranchia</taxon>
        <taxon>Euthyneura</taxon>
        <taxon>Panpulmonata</taxon>
        <taxon>Sacoglossa</taxon>
        <taxon>Placobranchoidea</taxon>
        <taxon>Plakobranchidae</taxon>
        <taxon>Elysia</taxon>
    </lineage>
</organism>
<dbReference type="AlphaFoldDB" id="A0A3S1BRF6"/>
<dbReference type="GO" id="GO:0005777">
    <property type="term" value="C:peroxisome"/>
    <property type="evidence" value="ECO:0007669"/>
    <property type="project" value="TreeGrafter"/>
</dbReference>
<accession>A0A3S1BRF6</accession>
<evidence type="ECO:0000256" key="2">
    <source>
        <dbReference type="ARBA" id="ARBA00010989"/>
    </source>
</evidence>
<evidence type="ECO:0000256" key="5">
    <source>
        <dbReference type="ARBA" id="ARBA00023002"/>
    </source>
</evidence>